<dbReference type="Gene3D" id="1.10.3860.10">
    <property type="entry name" value="Sodium:dicarboxylate symporter"/>
    <property type="match status" value="1"/>
</dbReference>
<keyword evidence="6" id="KW-0769">Symport</keyword>
<protein>
    <recommendedName>
        <fullName evidence="6">Amino acid transporter</fullName>
    </recommendedName>
</protein>
<comment type="subcellular location">
    <subcellularLocation>
        <location evidence="1 6">Membrane</location>
        <topology evidence="1 6">Multi-pass membrane protein</topology>
    </subcellularLocation>
</comment>
<feature type="transmembrane region" description="Helical" evidence="6">
    <location>
        <begin position="455"/>
        <end position="482"/>
    </location>
</feature>
<feature type="region of interest" description="Disordered" evidence="7">
    <location>
        <begin position="1"/>
        <end position="83"/>
    </location>
</feature>
<dbReference type="GO" id="GO:0015175">
    <property type="term" value="F:neutral L-amino acid transmembrane transporter activity"/>
    <property type="evidence" value="ECO:0007669"/>
    <property type="project" value="TreeGrafter"/>
</dbReference>
<evidence type="ECO:0000256" key="2">
    <source>
        <dbReference type="ARBA" id="ARBA00022448"/>
    </source>
</evidence>
<dbReference type="GO" id="GO:0005313">
    <property type="term" value="F:L-glutamate transmembrane transporter activity"/>
    <property type="evidence" value="ECO:0007669"/>
    <property type="project" value="TreeGrafter"/>
</dbReference>
<gene>
    <name evidence="8" type="ORF">N0V93_002006</name>
</gene>
<evidence type="ECO:0000256" key="4">
    <source>
        <dbReference type="ARBA" id="ARBA00022989"/>
    </source>
</evidence>
<dbReference type="PANTHER" id="PTHR11958:SF63">
    <property type="entry name" value="AMINO ACID TRANSPORTER"/>
    <property type="match status" value="1"/>
</dbReference>
<name>A0A9W8Z6L4_9PEZI</name>
<dbReference type="AlphaFoldDB" id="A0A9W8Z6L4"/>
<dbReference type="SUPFAM" id="SSF118215">
    <property type="entry name" value="Proton glutamate symport protein"/>
    <property type="match status" value="1"/>
</dbReference>
<dbReference type="Pfam" id="PF00375">
    <property type="entry name" value="SDF"/>
    <property type="match status" value="1"/>
</dbReference>
<evidence type="ECO:0000256" key="1">
    <source>
        <dbReference type="ARBA" id="ARBA00004141"/>
    </source>
</evidence>
<feature type="transmembrane region" description="Helical" evidence="6">
    <location>
        <begin position="255"/>
        <end position="279"/>
    </location>
</feature>
<feature type="transmembrane region" description="Helical" evidence="6">
    <location>
        <begin position="139"/>
        <end position="156"/>
    </location>
</feature>
<feature type="transmembrane region" description="Helical" evidence="6">
    <location>
        <begin position="432"/>
        <end position="449"/>
    </location>
</feature>
<dbReference type="InterPro" id="IPR036458">
    <property type="entry name" value="Na:dicarbo_symporter_sf"/>
</dbReference>
<organism evidence="8 9">
    <name type="scientific">Gnomoniopsis smithogilvyi</name>
    <dbReference type="NCBI Taxonomy" id="1191159"/>
    <lineage>
        <taxon>Eukaryota</taxon>
        <taxon>Fungi</taxon>
        <taxon>Dikarya</taxon>
        <taxon>Ascomycota</taxon>
        <taxon>Pezizomycotina</taxon>
        <taxon>Sordariomycetes</taxon>
        <taxon>Sordariomycetidae</taxon>
        <taxon>Diaporthales</taxon>
        <taxon>Gnomoniaceae</taxon>
        <taxon>Gnomoniopsis</taxon>
    </lineage>
</organism>
<dbReference type="InterPro" id="IPR050746">
    <property type="entry name" value="DAACS"/>
</dbReference>
<keyword evidence="5 6" id="KW-0472">Membrane</keyword>
<comment type="caution">
    <text evidence="8">The sequence shown here is derived from an EMBL/GenBank/DDBJ whole genome shotgun (WGS) entry which is preliminary data.</text>
</comment>
<feature type="transmembrane region" description="Helical" evidence="6">
    <location>
        <begin position="176"/>
        <end position="196"/>
    </location>
</feature>
<feature type="transmembrane region" description="Helical" evidence="6">
    <location>
        <begin position="97"/>
        <end position="118"/>
    </location>
</feature>
<feature type="transmembrane region" description="Helical" evidence="6">
    <location>
        <begin position="285"/>
        <end position="311"/>
    </location>
</feature>
<dbReference type="PANTHER" id="PTHR11958">
    <property type="entry name" value="SODIUM/DICARBOXYLATE SYMPORTER-RELATED"/>
    <property type="match status" value="1"/>
</dbReference>
<evidence type="ECO:0000256" key="5">
    <source>
        <dbReference type="ARBA" id="ARBA00023136"/>
    </source>
</evidence>
<dbReference type="OrthoDB" id="5877963at2759"/>
<evidence type="ECO:0000313" key="9">
    <source>
        <dbReference type="Proteomes" id="UP001140453"/>
    </source>
</evidence>
<dbReference type="GO" id="GO:0015501">
    <property type="term" value="F:glutamate:sodium symporter activity"/>
    <property type="evidence" value="ECO:0007669"/>
    <property type="project" value="TreeGrafter"/>
</dbReference>
<proteinExistence type="inferred from homology"/>
<evidence type="ECO:0000256" key="7">
    <source>
        <dbReference type="SAM" id="MobiDB-lite"/>
    </source>
</evidence>
<dbReference type="InterPro" id="IPR001991">
    <property type="entry name" value="Na-dicarboxylate_symporter"/>
</dbReference>
<accession>A0A9W8Z6L4</accession>
<feature type="transmembrane region" description="Helical" evidence="6">
    <location>
        <begin position="323"/>
        <end position="347"/>
    </location>
</feature>
<comment type="similarity">
    <text evidence="6">Belongs to the dicarboxylate/amino acid:cation symporter (DAACS) (TC 2.A.23) family.</text>
</comment>
<keyword evidence="4 6" id="KW-1133">Transmembrane helix</keyword>
<dbReference type="EMBL" id="JAPEVB010000001">
    <property type="protein sequence ID" value="KAJ4397769.1"/>
    <property type="molecule type" value="Genomic_DNA"/>
</dbReference>
<dbReference type="GO" id="GO:0005886">
    <property type="term" value="C:plasma membrane"/>
    <property type="evidence" value="ECO:0007669"/>
    <property type="project" value="TreeGrafter"/>
</dbReference>
<reference evidence="8" key="1">
    <citation type="submission" date="2022-10" db="EMBL/GenBank/DDBJ databases">
        <title>Tapping the CABI collections for fungal endophytes: first genome assemblies for Collariella, Neodidymelliopsis, Ascochyta clinopodiicola, Didymella pomorum, Didymosphaeria variabile, Neocosmospora piperis and Neocucurbitaria cava.</title>
        <authorList>
            <person name="Hill R."/>
        </authorList>
    </citation>
    <scope>NUCLEOTIDE SEQUENCE</scope>
    <source>
        <strain evidence="8">IMI 355082</strain>
    </source>
</reference>
<dbReference type="Proteomes" id="UP001140453">
    <property type="component" value="Unassembled WGS sequence"/>
</dbReference>
<sequence length="546" mass="58531">MAGQLHMQDIEAQPPVAGDSISPVTLPDRSPRLLGSYSRRRDSSATTILPSAGISESRRPSVVKEPSPPTRTSADGEHGVSTNLPKHPWWHPITRPVVQMIIAAVLAVIIGIVVAATVDEVPDAVRALLAIPGDLWLRALKCIVVPLILSSLILAVQRLKQMSGHGTLIAKWTLGYYLTFMLLAIAQSTTVASLVWSRLFVRVESAVADSSISNSTIAAGGTNTTEIPPHEVVVQVFESLIPENIVEAIAADQRLLSVMVIALVIGYLLRPTSIFVKVVKEVEELVAAAVVFLIRLAPIGVFFLVLPNLFILPLRDIGTNLGVLIGACLAGMFVHLFIVISVFYLVVVRENPYAFLLRIAPAWTEAWGSGSSAATLPVTMEMVIHQKVPLLVTKFVVPLGVLINMDGTALYFPVAVTFMAVTQGISLSAGDYVVIALLSTLSTIGASPIPGSALVFVVMICGAIHVPITSMYAVIVAIDWFIDRFRTALNASGDAFAAKVIAKVTGIHDGEHCDDDASEFGEKLCERMIDGDHGRPLRRIGSTLTI</sequence>
<dbReference type="PRINTS" id="PR00173">
    <property type="entry name" value="EDTRNSPORT"/>
</dbReference>
<feature type="transmembrane region" description="Helical" evidence="6">
    <location>
        <begin position="395"/>
        <end position="420"/>
    </location>
</feature>
<evidence type="ECO:0000256" key="3">
    <source>
        <dbReference type="ARBA" id="ARBA00022692"/>
    </source>
</evidence>
<evidence type="ECO:0000313" key="8">
    <source>
        <dbReference type="EMBL" id="KAJ4397769.1"/>
    </source>
</evidence>
<keyword evidence="2 6" id="KW-0813">Transport</keyword>
<evidence type="ECO:0000256" key="6">
    <source>
        <dbReference type="RuleBase" id="RU361216"/>
    </source>
</evidence>
<keyword evidence="9" id="KW-1185">Reference proteome</keyword>
<keyword evidence="3 6" id="KW-0812">Transmembrane</keyword>